<reference evidence="2" key="1">
    <citation type="journal article" date="2020" name="Stud. Mycol.">
        <title>101 Dothideomycetes genomes: a test case for predicting lifestyles and emergence of pathogens.</title>
        <authorList>
            <person name="Haridas S."/>
            <person name="Albert R."/>
            <person name="Binder M."/>
            <person name="Bloem J."/>
            <person name="Labutti K."/>
            <person name="Salamov A."/>
            <person name="Andreopoulos B."/>
            <person name="Baker S."/>
            <person name="Barry K."/>
            <person name="Bills G."/>
            <person name="Bluhm B."/>
            <person name="Cannon C."/>
            <person name="Castanera R."/>
            <person name="Culley D."/>
            <person name="Daum C."/>
            <person name="Ezra D."/>
            <person name="Gonzalez J."/>
            <person name="Henrissat B."/>
            <person name="Kuo A."/>
            <person name="Liang C."/>
            <person name="Lipzen A."/>
            <person name="Lutzoni F."/>
            <person name="Magnuson J."/>
            <person name="Mondo S."/>
            <person name="Nolan M."/>
            <person name="Ohm R."/>
            <person name="Pangilinan J."/>
            <person name="Park H.-J."/>
            <person name="Ramirez L."/>
            <person name="Alfaro M."/>
            <person name="Sun H."/>
            <person name="Tritt A."/>
            <person name="Yoshinaga Y."/>
            <person name="Zwiers L.-H."/>
            <person name="Turgeon B."/>
            <person name="Goodwin S."/>
            <person name="Spatafora J."/>
            <person name="Crous P."/>
            <person name="Grigoriev I."/>
        </authorList>
    </citation>
    <scope>NUCLEOTIDE SEQUENCE</scope>
    <source>
        <strain evidence="2">CBS 675.92</strain>
    </source>
</reference>
<proteinExistence type="predicted"/>
<keyword evidence="3" id="KW-1185">Reference proteome</keyword>
<feature type="region of interest" description="Disordered" evidence="1">
    <location>
        <begin position="1"/>
        <end position="29"/>
    </location>
</feature>
<feature type="compositionally biased region" description="Basic and acidic residues" evidence="1">
    <location>
        <begin position="20"/>
        <end position="29"/>
    </location>
</feature>
<accession>A0A6A5TJ87</accession>
<protein>
    <submittedName>
        <fullName evidence="2">Uncharacterized protein</fullName>
    </submittedName>
</protein>
<dbReference type="OrthoDB" id="3792558at2759"/>
<feature type="compositionally biased region" description="Basic residues" evidence="1">
    <location>
        <begin position="1"/>
        <end position="19"/>
    </location>
</feature>
<evidence type="ECO:0000256" key="1">
    <source>
        <dbReference type="SAM" id="MobiDB-lite"/>
    </source>
</evidence>
<dbReference type="EMBL" id="ML977044">
    <property type="protein sequence ID" value="KAF1949007.1"/>
    <property type="molecule type" value="Genomic_DNA"/>
</dbReference>
<name>A0A6A5TJ87_9PLEO</name>
<gene>
    <name evidence="2" type="ORF">CC80DRAFT_555815</name>
</gene>
<sequence>MPTVSRRKPRVYRGVKSKPKKTDRTELSPEGRAFAAGAAILGGVTHGRISKFMPRDRSKISKLIERVILRSEEAGLPVYDPYVFANEPGRGKPDLLTQEQKNKIVEITRATHYLASLGSATRLNATTTLNALFAKRCWFLVRAA</sequence>
<dbReference type="Proteomes" id="UP000800035">
    <property type="component" value="Unassembled WGS sequence"/>
</dbReference>
<organism evidence="2 3">
    <name type="scientific">Byssothecium circinans</name>
    <dbReference type="NCBI Taxonomy" id="147558"/>
    <lineage>
        <taxon>Eukaryota</taxon>
        <taxon>Fungi</taxon>
        <taxon>Dikarya</taxon>
        <taxon>Ascomycota</taxon>
        <taxon>Pezizomycotina</taxon>
        <taxon>Dothideomycetes</taxon>
        <taxon>Pleosporomycetidae</taxon>
        <taxon>Pleosporales</taxon>
        <taxon>Massarineae</taxon>
        <taxon>Massarinaceae</taxon>
        <taxon>Byssothecium</taxon>
    </lineage>
</organism>
<dbReference type="AlphaFoldDB" id="A0A6A5TJ87"/>
<evidence type="ECO:0000313" key="3">
    <source>
        <dbReference type="Proteomes" id="UP000800035"/>
    </source>
</evidence>
<evidence type="ECO:0000313" key="2">
    <source>
        <dbReference type="EMBL" id="KAF1949007.1"/>
    </source>
</evidence>